<reference evidence="2" key="1">
    <citation type="journal article" date="2024" name="Proc. Natl. Acad. Sci. U.S.A.">
        <title>Extraordinary preservation of gene collinearity over three hundred million years revealed in homosporous lycophytes.</title>
        <authorList>
            <person name="Li C."/>
            <person name="Wickell D."/>
            <person name="Kuo L.Y."/>
            <person name="Chen X."/>
            <person name="Nie B."/>
            <person name="Liao X."/>
            <person name="Peng D."/>
            <person name="Ji J."/>
            <person name="Jenkins J."/>
            <person name="Williams M."/>
            <person name="Shu S."/>
            <person name="Plott C."/>
            <person name="Barry K."/>
            <person name="Rajasekar S."/>
            <person name="Grimwood J."/>
            <person name="Han X."/>
            <person name="Sun S."/>
            <person name="Hou Z."/>
            <person name="He W."/>
            <person name="Dai G."/>
            <person name="Sun C."/>
            <person name="Schmutz J."/>
            <person name="Leebens-Mack J.H."/>
            <person name="Li F.W."/>
            <person name="Wang L."/>
        </authorList>
    </citation>
    <scope>NUCLEOTIDE SEQUENCE [LARGE SCALE GENOMIC DNA]</scope>
    <source>
        <strain evidence="2">cv. PW_Plant_1</strain>
    </source>
</reference>
<proteinExistence type="predicted"/>
<gene>
    <name evidence="1" type="ORF">O6H91_07G083300</name>
</gene>
<name>A0ACC2D7E1_DIPCM</name>
<protein>
    <submittedName>
        <fullName evidence="1">Uncharacterized protein</fullName>
    </submittedName>
</protein>
<dbReference type="EMBL" id="CM055098">
    <property type="protein sequence ID" value="KAJ7550103.1"/>
    <property type="molecule type" value="Genomic_DNA"/>
</dbReference>
<dbReference type="Proteomes" id="UP001162992">
    <property type="component" value="Chromosome 7"/>
</dbReference>
<accession>A0ACC2D7E1</accession>
<keyword evidence="2" id="KW-1185">Reference proteome</keyword>
<comment type="caution">
    <text evidence="1">The sequence shown here is derived from an EMBL/GenBank/DDBJ whole genome shotgun (WGS) entry which is preliminary data.</text>
</comment>
<evidence type="ECO:0000313" key="1">
    <source>
        <dbReference type="EMBL" id="KAJ7550103.1"/>
    </source>
</evidence>
<evidence type="ECO:0000313" key="2">
    <source>
        <dbReference type="Proteomes" id="UP001162992"/>
    </source>
</evidence>
<sequence>MSAFLPKIGLTTAFTIWKPKEGHTADEVLEMQLKHRGNILQIKELIAFAALKSVDGTKAGGYSLLTEGAELHNVLATAPATAPLGEIQSIAELATHQFELLDSVLTEGATLEISKGQVLSVVMFTTPDAVKQAKAAYLIGEYLKTAFQGMSGVKAGSLLKSVDGTKIAVLGYWESLQIVLAQKDHQDEWASLTTHLADVVIGFEKELLIVVELITA</sequence>
<organism evidence="1 2">
    <name type="scientific">Diphasiastrum complanatum</name>
    <name type="common">Issler's clubmoss</name>
    <name type="synonym">Lycopodium complanatum</name>
    <dbReference type="NCBI Taxonomy" id="34168"/>
    <lineage>
        <taxon>Eukaryota</taxon>
        <taxon>Viridiplantae</taxon>
        <taxon>Streptophyta</taxon>
        <taxon>Embryophyta</taxon>
        <taxon>Tracheophyta</taxon>
        <taxon>Lycopodiopsida</taxon>
        <taxon>Lycopodiales</taxon>
        <taxon>Lycopodiaceae</taxon>
        <taxon>Lycopodioideae</taxon>
        <taxon>Diphasiastrum</taxon>
    </lineage>
</organism>